<name>A0A165FNR8_9BASI</name>
<accession>A0A165FNR8</accession>
<evidence type="ECO:0000313" key="2">
    <source>
        <dbReference type="EMBL" id="KZT57000.1"/>
    </source>
</evidence>
<dbReference type="AlphaFoldDB" id="A0A165FNR8"/>
<dbReference type="Proteomes" id="UP000076842">
    <property type="component" value="Unassembled WGS sequence"/>
</dbReference>
<feature type="region of interest" description="Disordered" evidence="1">
    <location>
        <begin position="122"/>
        <end position="142"/>
    </location>
</feature>
<evidence type="ECO:0000256" key="1">
    <source>
        <dbReference type="SAM" id="MobiDB-lite"/>
    </source>
</evidence>
<dbReference type="InParanoid" id="A0A165FNR8"/>
<organism evidence="2 3">
    <name type="scientific">Calocera cornea HHB12733</name>
    <dbReference type="NCBI Taxonomy" id="1353952"/>
    <lineage>
        <taxon>Eukaryota</taxon>
        <taxon>Fungi</taxon>
        <taxon>Dikarya</taxon>
        <taxon>Basidiomycota</taxon>
        <taxon>Agaricomycotina</taxon>
        <taxon>Dacrymycetes</taxon>
        <taxon>Dacrymycetales</taxon>
        <taxon>Dacrymycetaceae</taxon>
        <taxon>Calocera</taxon>
    </lineage>
</organism>
<proteinExistence type="predicted"/>
<gene>
    <name evidence="2" type="ORF">CALCODRAFT_509091</name>
</gene>
<keyword evidence="3" id="KW-1185">Reference proteome</keyword>
<protein>
    <submittedName>
        <fullName evidence="2">Uncharacterized protein</fullName>
    </submittedName>
</protein>
<evidence type="ECO:0000313" key="3">
    <source>
        <dbReference type="Proteomes" id="UP000076842"/>
    </source>
</evidence>
<dbReference type="EMBL" id="KV423969">
    <property type="protein sequence ID" value="KZT57000.1"/>
    <property type="molecule type" value="Genomic_DNA"/>
</dbReference>
<sequence>MSSSPAHGFTCAHGSLVARINIVTKEMQWVCPLEAWNPNSMDVDEQAFPLPNLPACTALPYTPPMPIPNHARSLPTAYATTHMINTLTSSMQAIVHNATLSTLHNATAASHLDTVNHPSMLSSSDTLPVTHSSNLASSSLPTVNPHDLRMQLDRERLISSQAAFMLQQRSNELLRLGRQYRKMHVRHCELKNTMGEYMAEYSKLLAEHNSLKKKLA</sequence>
<reference evidence="2 3" key="1">
    <citation type="journal article" date="2016" name="Mol. Biol. Evol.">
        <title>Comparative Genomics of Early-Diverging Mushroom-Forming Fungi Provides Insights into the Origins of Lignocellulose Decay Capabilities.</title>
        <authorList>
            <person name="Nagy L.G."/>
            <person name="Riley R."/>
            <person name="Tritt A."/>
            <person name="Adam C."/>
            <person name="Daum C."/>
            <person name="Floudas D."/>
            <person name="Sun H."/>
            <person name="Yadav J.S."/>
            <person name="Pangilinan J."/>
            <person name="Larsson K.H."/>
            <person name="Matsuura K."/>
            <person name="Barry K."/>
            <person name="Labutti K."/>
            <person name="Kuo R."/>
            <person name="Ohm R.A."/>
            <person name="Bhattacharya S.S."/>
            <person name="Shirouzu T."/>
            <person name="Yoshinaga Y."/>
            <person name="Martin F.M."/>
            <person name="Grigoriev I.V."/>
            <person name="Hibbett D.S."/>
        </authorList>
    </citation>
    <scope>NUCLEOTIDE SEQUENCE [LARGE SCALE GENOMIC DNA]</scope>
    <source>
        <strain evidence="2 3">HHB12733</strain>
    </source>
</reference>